<dbReference type="PANTHER" id="PTHR11552:SF201">
    <property type="entry name" value="GLUCOSE-METHANOL-CHOLINE OXIDOREDUCTASE N-TERMINAL DOMAIN-CONTAINING PROTEIN"/>
    <property type="match status" value="1"/>
</dbReference>
<dbReference type="OrthoDB" id="269227at2759"/>
<keyword evidence="8" id="KW-1185">Reference proteome</keyword>
<protein>
    <recommendedName>
        <fullName evidence="9">Glucose-methanol-choline oxidoreductase N-terminal domain-containing protein</fullName>
    </recommendedName>
</protein>
<keyword evidence="6" id="KW-0732">Signal</keyword>
<dbReference type="Pfam" id="PF13450">
    <property type="entry name" value="NAD_binding_8"/>
    <property type="match status" value="1"/>
</dbReference>
<comment type="caution">
    <text evidence="7">The sequence shown here is derived from an EMBL/GenBank/DDBJ whole genome shotgun (WGS) entry which is preliminary data.</text>
</comment>
<organism evidence="7 8">
    <name type="scientific">Tothia fuscella</name>
    <dbReference type="NCBI Taxonomy" id="1048955"/>
    <lineage>
        <taxon>Eukaryota</taxon>
        <taxon>Fungi</taxon>
        <taxon>Dikarya</taxon>
        <taxon>Ascomycota</taxon>
        <taxon>Pezizomycotina</taxon>
        <taxon>Dothideomycetes</taxon>
        <taxon>Pleosporomycetidae</taxon>
        <taxon>Venturiales</taxon>
        <taxon>Cylindrosympodiaceae</taxon>
        <taxon>Tothia</taxon>
    </lineage>
</organism>
<reference evidence="7" key="1">
    <citation type="journal article" date="2020" name="Stud. Mycol.">
        <title>101 Dothideomycetes genomes: a test case for predicting lifestyles and emergence of pathogens.</title>
        <authorList>
            <person name="Haridas S."/>
            <person name="Albert R."/>
            <person name="Binder M."/>
            <person name="Bloem J."/>
            <person name="Labutti K."/>
            <person name="Salamov A."/>
            <person name="Andreopoulos B."/>
            <person name="Baker S."/>
            <person name="Barry K."/>
            <person name="Bills G."/>
            <person name="Bluhm B."/>
            <person name="Cannon C."/>
            <person name="Castanera R."/>
            <person name="Culley D."/>
            <person name="Daum C."/>
            <person name="Ezra D."/>
            <person name="Gonzalez J."/>
            <person name="Henrissat B."/>
            <person name="Kuo A."/>
            <person name="Liang C."/>
            <person name="Lipzen A."/>
            <person name="Lutzoni F."/>
            <person name="Magnuson J."/>
            <person name="Mondo S."/>
            <person name="Nolan M."/>
            <person name="Ohm R."/>
            <person name="Pangilinan J."/>
            <person name="Park H.-J."/>
            <person name="Ramirez L."/>
            <person name="Alfaro M."/>
            <person name="Sun H."/>
            <person name="Tritt A."/>
            <person name="Yoshinaga Y."/>
            <person name="Zwiers L.-H."/>
            <person name="Turgeon B."/>
            <person name="Goodwin S."/>
            <person name="Spatafora J."/>
            <person name="Crous P."/>
            <person name="Grigoriev I."/>
        </authorList>
    </citation>
    <scope>NUCLEOTIDE SEQUENCE</scope>
    <source>
        <strain evidence="7">CBS 130266</strain>
    </source>
</reference>
<comment type="similarity">
    <text evidence="2">Belongs to the GMC oxidoreductase family.</text>
</comment>
<keyword evidence="5" id="KW-0560">Oxidoreductase</keyword>
<dbReference type="GO" id="GO:0016491">
    <property type="term" value="F:oxidoreductase activity"/>
    <property type="evidence" value="ECO:0007669"/>
    <property type="project" value="UniProtKB-KW"/>
</dbReference>
<evidence type="ECO:0008006" key="9">
    <source>
        <dbReference type="Google" id="ProtNLM"/>
    </source>
</evidence>
<dbReference type="InterPro" id="IPR036188">
    <property type="entry name" value="FAD/NAD-bd_sf"/>
</dbReference>
<name>A0A9P4P0Z1_9PEZI</name>
<dbReference type="PANTHER" id="PTHR11552">
    <property type="entry name" value="GLUCOSE-METHANOL-CHOLINE GMC OXIDOREDUCTASE"/>
    <property type="match status" value="1"/>
</dbReference>
<keyword evidence="4" id="KW-0274">FAD</keyword>
<accession>A0A9P4P0Z1</accession>
<evidence type="ECO:0000256" key="3">
    <source>
        <dbReference type="ARBA" id="ARBA00022630"/>
    </source>
</evidence>
<dbReference type="Gene3D" id="3.50.50.60">
    <property type="entry name" value="FAD/NAD(P)-binding domain"/>
    <property type="match status" value="1"/>
</dbReference>
<sequence>MRSLFTRAAAILLILAVAQSKPTTLPRHQKRQNAGNYDFIIVGGGTAGLALAARLSESENHTVLVPEAGGSPEAVASYKAPGADLQVLGSPIDWTFTVFHSQA</sequence>
<keyword evidence="3" id="KW-0285">Flavoprotein</keyword>
<evidence type="ECO:0000256" key="2">
    <source>
        <dbReference type="ARBA" id="ARBA00010790"/>
    </source>
</evidence>
<feature type="chain" id="PRO_5040384313" description="Glucose-methanol-choline oxidoreductase N-terminal domain-containing protein" evidence="6">
    <location>
        <begin position="21"/>
        <end position="103"/>
    </location>
</feature>
<dbReference type="Proteomes" id="UP000800235">
    <property type="component" value="Unassembled WGS sequence"/>
</dbReference>
<dbReference type="Gene3D" id="3.30.560.10">
    <property type="entry name" value="Glucose Oxidase, domain 3"/>
    <property type="match status" value="1"/>
</dbReference>
<dbReference type="EMBL" id="MU007013">
    <property type="protein sequence ID" value="KAF2435300.1"/>
    <property type="molecule type" value="Genomic_DNA"/>
</dbReference>
<dbReference type="InterPro" id="IPR012132">
    <property type="entry name" value="GMC_OxRdtase"/>
</dbReference>
<evidence type="ECO:0000313" key="8">
    <source>
        <dbReference type="Proteomes" id="UP000800235"/>
    </source>
</evidence>
<dbReference type="SUPFAM" id="SSF51905">
    <property type="entry name" value="FAD/NAD(P)-binding domain"/>
    <property type="match status" value="1"/>
</dbReference>
<evidence type="ECO:0000313" key="7">
    <source>
        <dbReference type="EMBL" id="KAF2435300.1"/>
    </source>
</evidence>
<evidence type="ECO:0000256" key="4">
    <source>
        <dbReference type="ARBA" id="ARBA00022827"/>
    </source>
</evidence>
<evidence type="ECO:0000256" key="6">
    <source>
        <dbReference type="SAM" id="SignalP"/>
    </source>
</evidence>
<comment type="cofactor">
    <cofactor evidence="1">
        <name>FAD</name>
        <dbReference type="ChEBI" id="CHEBI:57692"/>
    </cofactor>
</comment>
<evidence type="ECO:0000256" key="1">
    <source>
        <dbReference type="ARBA" id="ARBA00001974"/>
    </source>
</evidence>
<dbReference type="AlphaFoldDB" id="A0A9P4P0Z1"/>
<feature type="signal peptide" evidence="6">
    <location>
        <begin position="1"/>
        <end position="20"/>
    </location>
</feature>
<evidence type="ECO:0000256" key="5">
    <source>
        <dbReference type="ARBA" id="ARBA00023002"/>
    </source>
</evidence>
<proteinExistence type="inferred from homology"/>
<dbReference type="GO" id="GO:0050660">
    <property type="term" value="F:flavin adenine dinucleotide binding"/>
    <property type="evidence" value="ECO:0007669"/>
    <property type="project" value="InterPro"/>
</dbReference>
<gene>
    <name evidence="7" type="ORF">EJ08DRAFT_692567</name>
</gene>